<evidence type="ECO:0000313" key="7">
    <source>
        <dbReference type="Proteomes" id="UP000671852"/>
    </source>
</evidence>
<dbReference type="PANTHER" id="PTHR33121">
    <property type="entry name" value="CYCLIC DI-GMP PHOSPHODIESTERASE PDEF"/>
    <property type="match status" value="1"/>
</dbReference>
<feature type="domain" description="EAL" evidence="4">
    <location>
        <begin position="332"/>
        <end position="577"/>
    </location>
</feature>
<dbReference type="InterPro" id="IPR050706">
    <property type="entry name" value="Cyclic-di-GMP_PDE-like"/>
</dbReference>
<dbReference type="Proteomes" id="UP000671852">
    <property type="component" value="Chromosome"/>
</dbReference>
<dbReference type="Pfam" id="PF00072">
    <property type="entry name" value="Response_reg"/>
    <property type="match status" value="1"/>
</dbReference>
<gene>
    <name evidence="6" type="ORF">GJV85_07885</name>
</gene>
<dbReference type="InterPro" id="IPR029787">
    <property type="entry name" value="Nucleotide_cyclase"/>
</dbReference>
<evidence type="ECO:0000259" key="3">
    <source>
        <dbReference type="PROSITE" id="PS50110"/>
    </source>
</evidence>
<dbReference type="EMBL" id="CP046072">
    <property type="protein sequence ID" value="QSZ42031.1"/>
    <property type="molecule type" value="Genomic_DNA"/>
</dbReference>
<evidence type="ECO:0000313" key="6">
    <source>
        <dbReference type="EMBL" id="QSZ42031.1"/>
    </source>
</evidence>
<evidence type="ECO:0000259" key="4">
    <source>
        <dbReference type="PROSITE" id="PS50883"/>
    </source>
</evidence>
<dbReference type="InterPro" id="IPR043128">
    <property type="entry name" value="Rev_trsase/Diguanyl_cyclase"/>
</dbReference>
<reference evidence="6" key="2">
    <citation type="submission" date="2021-04" db="EMBL/GenBank/DDBJ databases">
        <title>Isolation and characterization of a novel species of the genus Sulfurimonas.</title>
        <authorList>
            <person name="Fukui M."/>
        </authorList>
    </citation>
    <scope>NUCLEOTIDE SEQUENCE</scope>
    <source>
        <strain evidence="6">H1576</strain>
    </source>
</reference>
<keyword evidence="7" id="KW-1185">Reference proteome</keyword>
<proteinExistence type="predicted"/>
<dbReference type="SUPFAM" id="SSF141868">
    <property type="entry name" value="EAL domain-like"/>
    <property type="match status" value="1"/>
</dbReference>
<dbReference type="InterPro" id="IPR001789">
    <property type="entry name" value="Sig_transdc_resp-reg_receiver"/>
</dbReference>
<dbReference type="InterPro" id="IPR011006">
    <property type="entry name" value="CheY-like_superfamily"/>
</dbReference>
<dbReference type="InterPro" id="IPR035919">
    <property type="entry name" value="EAL_sf"/>
</dbReference>
<feature type="domain" description="Response regulatory" evidence="3">
    <location>
        <begin position="16"/>
        <end position="130"/>
    </location>
</feature>
<dbReference type="Gene3D" id="3.20.20.450">
    <property type="entry name" value="EAL domain"/>
    <property type="match status" value="1"/>
</dbReference>
<protein>
    <submittedName>
        <fullName evidence="6">EAL domain-containing protein</fullName>
    </submittedName>
</protein>
<reference evidence="6" key="1">
    <citation type="submission" date="2019-11" db="EMBL/GenBank/DDBJ databases">
        <authorList>
            <person name="Kojima H."/>
        </authorList>
    </citation>
    <scope>NUCLEOTIDE SEQUENCE</scope>
    <source>
        <strain evidence="6">H1576</strain>
    </source>
</reference>
<dbReference type="PROSITE" id="PS50883">
    <property type="entry name" value="EAL"/>
    <property type="match status" value="1"/>
</dbReference>
<dbReference type="KEGG" id="saqt:GJV85_07885"/>
<dbReference type="SMART" id="SM00052">
    <property type="entry name" value="EAL"/>
    <property type="match status" value="1"/>
</dbReference>
<dbReference type="GO" id="GO:0071111">
    <property type="term" value="F:cyclic-guanylate-specific phosphodiesterase activity"/>
    <property type="evidence" value="ECO:0007669"/>
    <property type="project" value="InterPro"/>
</dbReference>
<dbReference type="NCBIfam" id="TIGR00254">
    <property type="entry name" value="GGDEF"/>
    <property type="match status" value="1"/>
</dbReference>
<dbReference type="Gene3D" id="3.30.70.270">
    <property type="match status" value="1"/>
</dbReference>
<evidence type="ECO:0000256" key="1">
    <source>
        <dbReference type="PROSITE-ProRule" id="PRU00169"/>
    </source>
</evidence>
<dbReference type="AlphaFoldDB" id="A0A975B0L3"/>
<dbReference type="SMART" id="SM00267">
    <property type="entry name" value="GGDEF"/>
    <property type="match status" value="1"/>
</dbReference>
<organism evidence="6 7">
    <name type="scientific">Sulfurimonas aquatica</name>
    <dbReference type="NCBI Taxonomy" id="2672570"/>
    <lineage>
        <taxon>Bacteria</taxon>
        <taxon>Pseudomonadati</taxon>
        <taxon>Campylobacterota</taxon>
        <taxon>Epsilonproteobacteria</taxon>
        <taxon>Campylobacterales</taxon>
        <taxon>Sulfurimonadaceae</taxon>
        <taxon>Sulfurimonas</taxon>
    </lineage>
</organism>
<accession>A0A975B0L3</accession>
<keyword evidence="1" id="KW-0597">Phosphoprotein</keyword>
<dbReference type="PROSITE" id="PS50887">
    <property type="entry name" value="GGDEF"/>
    <property type="match status" value="1"/>
</dbReference>
<keyword evidence="2" id="KW-0175">Coiled coil</keyword>
<dbReference type="SMART" id="SM00448">
    <property type="entry name" value="REC"/>
    <property type="match status" value="1"/>
</dbReference>
<dbReference type="InterPro" id="IPR000160">
    <property type="entry name" value="GGDEF_dom"/>
</dbReference>
<evidence type="ECO:0000259" key="5">
    <source>
        <dbReference type="PROSITE" id="PS50887"/>
    </source>
</evidence>
<dbReference type="PANTHER" id="PTHR33121:SF79">
    <property type="entry name" value="CYCLIC DI-GMP PHOSPHODIESTERASE PDED-RELATED"/>
    <property type="match status" value="1"/>
</dbReference>
<evidence type="ECO:0000256" key="2">
    <source>
        <dbReference type="SAM" id="Coils"/>
    </source>
</evidence>
<dbReference type="SUPFAM" id="SSF55073">
    <property type="entry name" value="Nucleotide cyclase"/>
    <property type="match status" value="1"/>
</dbReference>
<dbReference type="RefSeq" id="WP_207560848.1">
    <property type="nucleotide sequence ID" value="NZ_CP046072.1"/>
</dbReference>
<dbReference type="InterPro" id="IPR001633">
    <property type="entry name" value="EAL_dom"/>
</dbReference>
<dbReference type="CDD" id="cd01948">
    <property type="entry name" value="EAL"/>
    <property type="match status" value="1"/>
</dbReference>
<dbReference type="Gene3D" id="3.40.50.2300">
    <property type="match status" value="1"/>
</dbReference>
<name>A0A975B0L3_9BACT</name>
<dbReference type="PROSITE" id="PS50110">
    <property type="entry name" value="RESPONSE_REGULATORY"/>
    <property type="match status" value="1"/>
</dbReference>
<feature type="coiled-coil region" evidence="2">
    <location>
        <begin position="132"/>
        <end position="163"/>
    </location>
</feature>
<sequence length="577" mass="66516">MNQSIQECILYSKDLRLLYVEDNKDARTFTLELLNRFFTDIAIAIDGEDGLKQFKASEFDLVITDLNMPNMDGIEMSKEMKRINESISIIILSAHNETDFFISSIQLGVDGFLLKPLELSQFAQTMSKVVEKIHLKKEVKLYQTELEDSNKNLEQKVQERTNELEYKVYHDDLTGLKNHTAMMKKINNFTFETLVLVDIAGFQKFNDLYGLSAGNTILIKFADSLNEFNAQKTYTLFRVYSDVFAILYASQEIENDHSDIDIQRLIDSFKKFKVYIEEIEAEVDIETTIGIAINQDNLFVKADMALKHAKKLKKQAIIYSEEIDTSKQLLKDMHWKNEIQNAISTDNIIPVFQGIVDIDGNVIKYETLMRLTQFSNNEEKLISPYFFLEASVKTRQYDKLTRIIVEKSFEFMSGKGIDFSINLSFEDLSDPLRVQFLHDQIAKYEIGNNLIMEVLESEVVSDYKMVADILNSFRESGVRIAIDDFGSGYSNFEHILRLNPDYLKIDASLIKEVVTDEKSFTLVKAIAEFSKELGIKVIAEYVSSKEIFDILKELSIDEYQGFYFSMPSKGLELIRDV</sequence>
<dbReference type="SUPFAM" id="SSF52172">
    <property type="entry name" value="CheY-like"/>
    <property type="match status" value="1"/>
</dbReference>
<dbReference type="Pfam" id="PF00990">
    <property type="entry name" value="GGDEF"/>
    <property type="match status" value="1"/>
</dbReference>
<dbReference type="GO" id="GO:0000160">
    <property type="term" value="P:phosphorelay signal transduction system"/>
    <property type="evidence" value="ECO:0007669"/>
    <property type="project" value="InterPro"/>
</dbReference>
<feature type="modified residue" description="4-aspartylphosphate" evidence="1">
    <location>
        <position position="65"/>
    </location>
</feature>
<feature type="domain" description="GGDEF" evidence="5">
    <location>
        <begin position="190"/>
        <end position="322"/>
    </location>
</feature>
<dbReference type="Pfam" id="PF00563">
    <property type="entry name" value="EAL"/>
    <property type="match status" value="1"/>
</dbReference>